<reference evidence="6" key="1">
    <citation type="submission" date="2019-11" db="UniProtKB">
        <authorList>
            <consortium name="WormBaseParasite"/>
        </authorList>
    </citation>
    <scope>IDENTIFICATION</scope>
</reference>
<comment type="similarity">
    <text evidence="1">Belongs to the FGGY kinase family.</text>
</comment>
<dbReference type="GO" id="GO:0006641">
    <property type="term" value="P:triglyceride metabolic process"/>
    <property type="evidence" value="ECO:0007669"/>
    <property type="project" value="TreeGrafter"/>
</dbReference>
<dbReference type="GO" id="GO:0006071">
    <property type="term" value="P:glycerol metabolic process"/>
    <property type="evidence" value="ECO:0007669"/>
    <property type="project" value="TreeGrafter"/>
</dbReference>
<dbReference type="Pfam" id="PF00370">
    <property type="entry name" value="FGGY_N"/>
    <property type="match status" value="1"/>
</dbReference>
<dbReference type="GO" id="GO:0046167">
    <property type="term" value="P:glycerol-3-phosphate biosynthetic process"/>
    <property type="evidence" value="ECO:0007669"/>
    <property type="project" value="TreeGrafter"/>
</dbReference>
<dbReference type="PANTHER" id="PTHR10196">
    <property type="entry name" value="SUGAR KINASE"/>
    <property type="match status" value="1"/>
</dbReference>
<feature type="domain" description="Carbohydrate kinase FGGY C-terminal" evidence="5">
    <location>
        <begin position="287"/>
        <end position="525"/>
    </location>
</feature>
<dbReference type="InterPro" id="IPR043129">
    <property type="entry name" value="ATPase_NBD"/>
</dbReference>
<feature type="domain" description="Carbohydrate kinase FGGY N-terminal" evidence="4">
    <location>
        <begin position="46"/>
        <end position="277"/>
    </location>
</feature>
<dbReference type="WBParaSite" id="MCU_007477-RC">
    <property type="protein sequence ID" value="MCU_007477-RC"/>
    <property type="gene ID" value="MCU_007477"/>
</dbReference>
<keyword evidence="3" id="KW-0418">Kinase</keyword>
<proteinExistence type="inferred from homology"/>
<dbReference type="Pfam" id="PF02782">
    <property type="entry name" value="FGGY_C"/>
    <property type="match status" value="1"/>
</dbReference>
<evidence type="ECO:0000256" key="1">
    <source>
        <dbReference type="ARBA" id="ARBA00009156"/>
    </source>
</evidence>
<evidence type="ECO:0000256" key="3">
    <source>
        <dbReference type="ARBA" id="ARBA00022777"/>
    </source>
</evidence>
<dbReference type="SUPFAM" id="SSF53067">
    <property type="entry name" value="Actin-like ATPase domain"/>
    <property type="match status" value="2"/>
</dbReference>
<evidence type="ECO:0000256" key="2">
    <source>
        <dbReference type="ARBA" id="ARBA00022679"/>
    </source>
</evidence>
<dbReference type="PANTHER" id="PTHR10196:SF68">
    <property type="entry name" value="GLYCEROL KINASE 5-RELATED"/>
    <property type="match status" value="1"/>
</dbReference>
<dbReference type="GO" id="GO:0005739">
    <property type="term" value="C:mitochondrion"/>
    <property type="evidence" value="ECO:0007669"/>
    <property type="project" value="TreeGrafter"/>
</dbReference>
<accession>A0A5K3FHQ5</accession>
<dbReference type="AlphaFoldDB" id="A0A5K3FHQ5"/>
<protein>
    <submittedName>
        <fullName evidence="6">FGGY_N domain-containing protein</fullName>
    </submittedName>
</protein>
<sequence length="614" mass="67264">MTMSLNSHFLSQSLIVSVDFGSTHACARIYDESCRSLAESVLPSGELDPESYWQVLCNLLSSVLKSSHVPSSAVYCLGLSVQRNTFLLWDRKTSKPVSRLCTWQETNASAYASSRNNTYFIKALNKTGKVLYKIVPCTKFKLASHFKLTCIFVVTRLAHMFDEDPTLYERCRKGELVFGCLETWFLWRLTGGRAWCTDVSCISTTGAFDPCQLGISPIIMNLVEMSPKIFPAICPTSTFYGEVRFGPLGRSPEELAAGIKRVRVTALIGDSQAAMLGEGCLNRGDAKLTLGTGAFLNVNIGSKAIPPKTGFYPVIGWAQSVRSNAEESCERIADTKLSNVTYLLEGFNSDAGNTLTRLKDSGFFRSYSELEEILSYCSTRFDAIEEDATPFFVPSSLGFCESRKMHTQSSSPEKALTFVNTNSVLTEGGVFVGLPAGFDQKALQKRVRKAAIFAVMDSIALSARLLIRSANTQLTSNISVLRVNGNLTRSDWLMQRLANTLNLPVERSAISETCCLGAAIAAGVGAGIWASYADAVSRSRPQSTLVTGVSECTNSPQTLKTRFTPNPKCARRMDVRYTQWTSVCARVLKAHNADCSATCPPDSITLNFLLKCIK</sequence>
<dbReference type="GO" id="GO:0016301">
    <property type="term" value="F:kinase activity"/>
    <property type="evidence" value="ECO:0007669"/>
    <property type="project" value="UniProtKB-KW"/>
</dbReference>
<evidence type="ECO:0000259" key="5">
    <source>
        <dbReference type="Pfam" id="PF02782"/>
    </source>
</evidence>
<dbReference type="InterPro" id="IPR018485">
    <property type="entry name" value="FGGY_C"/>
</dbReference>
<dbReference type="InterPro" id="IPR018484">
    <property type="entry name" value="FGGY_N"/>
</dbReference>
<evidence type="ECO:0000313" key="6">
    <source>
        <dbReference type="WBParaSite" id="MCU_007477-RC"/>
    </source>
</evidence>
<keyword evidence="2" id="KW-0808">Transferase</keyword>
<dbReference type="Gene3D" id="3.30.420.40">
    <property type="match status" value="2"/>
</dbReference>
<evidence type="ECO:0000259" key="4">
    <source>
        <dbReference type="Pfam" id="PF00370"/>
    </source>
</evidence>
<name>A0A5K3FHQ5_MESCO</name>
<organism evidence="6">
    <name type="scientific">Mesocestoides corti</name>
    <name type="common">Flatworm</name>
    <dbReference type="NCBI Taxonomy" id="53468"/>
    <lineage>
        <taxon>Eukaryota</taxon>
        <taxon>Metazoa</taxon>
        <taxon>Spiralia</taxon>
        <taxon>Lophotrochozoa</taxon>
        <taxon>Platyhelminthes</taxon>
        <taxon>Cestoda</taxon>
        <taxon>Eucestoda</taxon>
        <taxon>Cyclophyllidea</taxon>
        <taxon>Mesocestoididae</taxon>
        <taxon>Mesocestoides</taxon>
    </lineage>
</organism>